<dbReference type="PANTHER" id="PTHR24421">
    <property type="entry name" value="NITRATE/NITRITE SENSOR PROTEIN NARX-RELATED"/>
    <property type="match status" value="1"/>
</dbReference>
<organism evidence="11">
    <name type="scientific">Pedococcus sp. KACC 23699</name>
    <dbReference type="NCBI Taxonomy" id="3149228"/>
    <lineage>
        <taxon>Bacteria</taxon>
        <taxon>Bacillati</taxon>
        <taxon>Actinomycetota</taxon>
        <taxon>Actinomycetes</taxon>
        <taxon>Micrococcales</taxon>
        <taxon>Intrasporangiaceae</taxon>
        <taxon>Pedococcus</taxon>
    </lineage>
</organism>
<evidence type="ECO:0000256" key="3">
    <source>
        <dbReference type="ARBA" id="ARBA00022553"/>
    </source>
</evidence>
<keyword evidence="9" id="KW-1133">Transmembrane helix</keyword>
<dbReference type="AlphaFoldDB" id="A0AAU7JRR0"/>
<protein>
    <recommendedName>
        <fullName evidence="2">histidine kinase</fullName>
        <ecNumber evidence="2">2.7.13.3</ecNumber>
    </recommendedName>
</protein>
<feature type="transmembrane region" description="Helical" evidence="9">
    <location>
        <begin position="36"/>
        <end position="54"/>
    </location>
</feature>
<evidence type="ECO:0000256" key="2">
    <source>
        <dbReference type="ARBA" id="ARBA00012438"/>
    </source>
</evidence>
<evidence type="ECO:0000256" key="5">
    <source>
        <dbReference type="ARBA" id="ARBA00022741"/>
    </source>
</evidence>
<keyword evidence="9" id="KW-0472">Membrane</keyword>
<dbReference type="GO" id="GO:0016020">
    <property type="term" value="C:membrane"/>
    <property type="evidence" value="ECO:0007669"/>
    <property type="project" value="InterPro"/>
</dbReference>
<dbReference type="GO" id="GO:0000155">
    <property type="term" value="F:phosphorelay sensor kinase activity"/>
    <property type="evidence" value="ECO:0007669"/>
    <property type="project" value="InterPro"/>
</dbReference>
<dbReference type="Gene3D" id="1.20.5.1930">
    <property type="match status" value="1"/>
</dbReference>
<dbReference type="InterPro" id="IPR050482">
    <property type="entry name" value="Sensor_HK_TwoCompSys"/>
</dbReference>
<keyword evidence="4" id="KW-0808">Transferase</keyword>
<gene>
    <name evidence="11" type="ORF">ABEG17_16385</name>
</gene>
<accession>A0AAU7JRR0</accession>
<comment type="catalytic activity">
    <reaction evidence="1">
        <text>ATP + protein L-histidine = ADP + protein N-phospho-L-histidine.</text>
        <dbReference type="EC" id="2.7.13.3"/>
    </reaction>
</comment>
<keyword evidence="5" id="KW-0547">Nucleotide-binding</keyword>
<evidence type="ECO:0000256" key="7">
    <source>
        <dbReference type="ARBA" id="ARBA00022840"/>
    </source>
</evidence>
<keyword evidence="3" id="KW-0597">Phosphoprotein</keyword>
<name>A0AAU7JRR0_9MICO</name>
<dbReference type="SUPFAM" id="SSF55874">
    <property type="entry name" value="ATPase domain of HSP90 chaperone/DNA topoisomerase II/histidine kinase"/>
    <property type="match status" value="1"/>
</dbReference>
<proteinExistence type="predicted"/>
<feature type="transmembrane region" description="Helical" evidence="9">
    <location>
        <begin position="150"/>
        <end position="171"/>
    </location>
</feature>
<dbReference type="InterPro" id="IPR036890">
    <property type="entry name" value="HATPase_C_sf"/>
</dbReference>
<dbReference type="EMBL" id="CP157483">
    <property type="protein sequence ID" value="XBO43123.1"/>
    <property type="molecule type" value="Genomic_DNA"/>
</dbReference>
<keyword evidence="7" id="KW-0067">ATP-binding</keyword>
<dbReference type="InterPro" id="IPR011712">
    <property type="entry name" value="Sig_transdc_His_kin_sub3_dim/P"/>
</dbReference>
<keyword evidence="6 11" id="KW-0418">Kinase</keyword>
<feature type="transmembrane region" description="Helical" evidence="9">
    <location>
        <begin position="66"/>
        <end position="85"/>
    </location>
</feature>
<evidence type="ECO:0000256" key="6">
    <source>
        <dbReference type="ARBA" id="ARBA00022777"/>
    </source>
</evidence>
<keyword evidence="9" id="KW-0812">Transmembrane</keyword>
<evidence type="ECO:0000256" key="8">
    <source>
        <dbReference type="ARBA" id="ARBA00023012"/>
    </source>
</evidence>
<dbReference type="PANTHER" id="PTHR24421:SF10">
    <property type="entry name" value="NITRATE_NITRITE SENSOR PROTEIN NARQ"/>
    <property type="match status" value="1"/>
</dbReference>
<reference evidence="11" key="1">
    <citation type="submission" date="2024-05" db="EMBL/GenBank/DDBJ databases">
        <authorList>
            <person name="Kim S."/>
            <person name="Heo J."/>
            <person name="Choi H."/>
            <person name="Choi Y."/>
            <person name="Kwon S.-W."/>
            <person name="Kim Y."/>
        </authorList>
    </citation>
    <scope>NUCLEOTIDE SEQUENCE</scope>
    <source>
        <strain evidence="11">KACC 23699</strain>
    </source>
</reference>
<dbReference type="GO" id="GO:0046983">
    <property type="term" value="F:protein dimerization activity"/>
    <property type="evidence" value="ECO:0007669"/>
    <property type="project" value="InterPro"/>
</dbReference>
<evidence type="ECO:0000256" key="9">
    <source>
        <dbReference type="SAM" id="Phobius"/>
    </source>
</evidence>
<dbReference type="Pfam" id="PF07730">
    <property type="entry name" value="HisKA_3"/>
    <property type="match status" value="1"/>
</dbReference>
<dbReference type="Gene3D" id="3.30.565.10">
    <property type="entry name" value="Histidine kinase-like ATPase, C-terminal domain"/>
    <property type="match status" value="1"/>
</dbReference>
<dbReference type="EC" id="2.7.13.3" evidence="2"/>
<sequence length="410" mass="43816">MSRVQQAWAALARPAVAFDDLPAPDVARRHAGRERAVDGLVFLLAVVLGALFISPQLHDNPDPLSAIEVAVDVGAGVLACSALWWRRRWPVAVALVCLLLGTVSSSATPAGLLALSSLAVHRPARPTVVVTLLWLPSLLVYAFYSPSTGPISVVLFVMPLAFAATGWGMFIRARRQLLLSLRERALRAEADKELRDEQARVAERTRIAREMHDVLAHRISLLALHAGALEVRPDLPPQQVQETAALLRSTARQALEELRSVIGVLREDAGPQPVVVAPQPTLSDLGRLVEEARAAGTVIDFEMHVEHSDELPAPLGRDAYRIVQEALTNVRKHAPGATVKLRVDGAAGHGLHVVVRNREAVPATAVSTLPGAGAGLLGLRERVELAGGTLAAGPDDVGDFVVEAALTWPT</sequence>
<feature type="transmembrane region" description="Helical" evidence="9">
    <location>
        <begin position="91"/>
        <end position="115"/>
    </location>
</feature>
<feature type="domain" description="Signal transduction histidine kinase subgroup 3 dimerisation and phosphoacceptor" evidence="10">
    <location>
        <begin position="203"/>
        <end position="268"/>
    </location>
</feature>
<evidence type="ECO:0000256" key="1">
    <source>
        <dbReference type="ARBA" id="ARBA00000085"/>
    </source>
</evidence>
<evidence type="ECO:0000259" key="10">
    <source>
        <dbReference type="Pfam" id="PF07730"/>
    </source>
</evidence>
<keyword evidence="8" id="KW-0902">Two-component regulatory system</keyword>
<evidence type="ECO:0000313" key="11">
    <source>
        <dbReference type="EMBL" id="XBO43123.1"/>
    </source>
</evidence>
<dbReference type="GO" id="GO:0005524">
    <property type="term" value="F:ATP binding"/>
    <property type="evidence" value="ECO:0007669"/>
    <property type="project" value="UniProtKB-KW"/>
</dbReference>
<dbReference type="CDD" id="cd16917">
    <property type="entry name" value="HATPase_UhpB-NarQ-NarX-like"/>
    <property type="match status" value="1"/>
</dbReference>
<dbReference type="RefSeq" id="WP_406830553.1">
    <property type="nucleotide sequence ID" value="NZ_CP157483.1"/>
</dbReference>
<evidence type="ECO:0000256" key="4">
    <source>
        <dbReference type="ARBA" id="ARBA00022679"/>
    </source>
</evidence>
<feature type="transmembrane region" description="Helical" evidence="9">
    <location>
        <begin position="127"/>
        <end position="144"/>
    </location>
</feature>